<dbReference type="GO" id="GO:0030234">
    <property type="term" value="F:enzyme regulator activity"/>
    <property type="evidence" value="ECO:0007669"/>
    <property type="project" value="InterPro"/>
</dbReference>
<dbReference type="GO" id="GO:0005524">
    <property type="term" value="F:ATP binding"/>
    <property type="evidence" value="ECO:0007669"/>
    <property type="project" value="TreeGrafter"/>
</dbReference>
<dbReference type="OrthoDB" id="10960at2157"/>
<accession>A0A2H4VAI0</accession>
<dbReference type="PANTHER" id="PTHR30115:SF11">
    <property type="entry name" value="NITROGEN REGULATORY PROTEIN P-II HOMOLOG"/>
    <property type="match status" value="1"/>
</dbReference>
<proteinExistence type="predicted"/>
<dbReference type="EMBL" id="CP017766">
    <property type="protein sequence ID" value="AUB55097.1"/>
    <property type="molecule type" value="Genomic_DNA"/>
</dbReference>
<organism evidence="1 2">
    <name type="scientific">Methanobacterium subterraneum</name>
    <dbReference type="NCBI Taxonomy" id="59277"/>
    <lineage>
        <taxon>Archaea</taxon>
        <taxon>Methanobacteriati</taxon>
        <taxon>Methanobacteriota</taxon>
        <taxon>Methanomada group</taxon>
        <taxon>Methanobacteria</taxon>
        <taxon>Methanobacteriales</taxon>
        <taxon>Methanobacteriaceae</taxon>
        <taxon>Methanobacterium</taxon>
    </lineage>
</organism>
<evidence type="ECO:0000313" key="1">
    <source>
        <dbReference type="EMBL" id="AUB55097.1"/>
    </source>
</evidence>
<dbReference type="SMART" id="SM00938">
    <property type="entry name" value="P-II"/>
    <property type="match status" value="1"/>
</dbReference>
<dbReference type="InterPro" id="IPR011322">
    <property type="entry name" value="N-reg_PII-like_a/b"/>
</dbReference>
<dbReference type="PANTHER" id="PTHR30115">
    <property type="entry name" value="NITROGEN REGULATORY PROTEIN P-II"/>
    <property type="match status" value="1"/>
</dbReference>
<dbReference type="SUPFAM" id="SSF54913">
    <property type="entry name" value="GlnB-like"/>
    <property type="match status" value="1"/>
</dbReference>
<protein>
    <submittedName>
        <fullName evidence="1">Nitrogen fixation protein NifHD</fullName>
    </submittedName>
</protein>
<sequence length="122" mass="13576">MKEIIAIIRPNKMTQTKDVLNALGFPAMTAQRVMGRGKQKAIIGEVSLDIQNETLLKEEGTMRYIPKRLISLIVPDEDVSLIVEAIMRVNQTGQNGDGKLFVCPLDEAVRVRTNERGTKALI</sequence>
<dbReference type="GeneID" id="35120545"/>
<gene>
    <name evidence="1" type="ORF">BK007_03090</name>
</gene>
<reference evidence="1 2" key="1">
    <citation type="submission" date="2016-10" db="EMBL/GenBank/DDBJ databases">
        <title>Comparative genomics between deep and shallow subseafloor isolates.</title>
        <authorList>
            <person name="Ishii S."/>
            <person name="Miller J.R."/>
            <person name="Sutton G."/>
            <person name="Suzuki S."/>
            <person name="Methe B."/>
            <person name="Inagaki F."/>
            <person name="Imachi H."/>
        </authorList>
    </citation>
    <scope>NUCLEOTIDE SEQUENCE [LARGE SCALE GENOMIC DNA]</scope>
    <source>
        <strain evidence="1 2">MO-MB1</strain>
    </source>
</reference>
<dbReference type="GO" id="GO:0006808">
    <property type="term" value="P:regulation of nitrogen utilization"/>
    <property type="evidence" value="ECO:0007669"/>
    <property type="project" value="InterPro"/>
</dbReference>
<dbReference type="Proteomes" id="UP000232806">
    <property type="component" value="Chromosome"/>
</dbReference>
<dbReference type="PRINTS" id="PR00340">
    <property type="entry name" value="PIIGLNB"/>
</dbReference>
<dbReference type="InterPro" id="IPR002187">
    <property type="entry name" value="N-reg_PII"/>
</dbReference>
<dbReference type="GO" id="GO:0005829">
    <property type="term" value="C:cytosol"/>
    <property type="evidence" value="ECO:0007669"/>
    <property type="project" value="TreeGrafter"/>
</dbReference>
<dbReference type="Pfam" id="PF00543">
    <property type="entry name" value="P-II"/>
    <property type="match status" value="1"/>
</dbReference>
<name>A0A2H4VAI0_9EURY</name>
<dbReference type="PROSITE" id="PS51343">
    <property type="entry name" value="PII_GLNB_DOM"/>
    <property type="match status" value="1"/>
</dbReference>
<dbReference type="AlphaFoldDB" id="A0A2H4VAI0"/>
<dbReference type="RefSeq" id="WP_100905073.1">
    <property type="nucleotide sequence ID" value="NZ_CP017766.1"/>
</dbReference>
<evidence type="ECO:0000313" key="2">
    <source>
        <dbReference type="Proteomes" id="UP000232806"/>
    </source>
</evidence>
<dbReference type="InterPro" id="IPR015867">
    <property type="entry name" value="N-reg_PII/ATP_PRibTrfase_C"/>
</dbReference>
<dbReference type="Gene3D" id="3.30.70.120">
    <property type="match status" value="1"/>
</dbReference>